<keyword evidence="1" id="KW-1133">Transmembrane helix</keyword>
<dbReference type="WBParaSite" id="ACAC_0000082401-mRNA-1">
    <property type="protein sequence ID" value="ACAC_0000082401-mRNA-1"/>
    <property type="gene ID" value="ACAC_0000082401"/>
</dbReference>
<reference evidence="2" key="1">
    <citation type="submission" date="2012-09" db="EMBL/GenBank/DDBJ databases">
        <authorList>
            <person name="Martin A.A."/>
        </authorList>
    </citation>
    <scope>NUCLEOTIDE SEQUENCE</scope>
</reference>
<keyword evidence="2" id="KW-1185">Reference proteome</keyword>
<reference evidence="3" key="2">
    <citation type="submission" date="2017-02" db="UniProtKB">
        <authorList>
            <consortium name="WormBaseParasite"/>
        </authorList>
    </citation>
    <scope>IDENTIFICATION</scope>
</reference>
<accession>A0A0K0CUD9</accession>
<evidence type="ECO:0000313" key="3">
    <source>
        <dbReference type="WBParaSite" id="ACAC_0000082401-mRNA-1"/>
    </source>
</evidence>
<dbReference type="Proteomes" id="UP000035642">
    <property type="component" value="Unassembled WGS sequence"/>
</dbReference>
<name>A0A0K0CUD9_ANGCA</name>
<keyword evidence="1" id="KW-0472">Membrane</keyword>
<protein>
    <submittedName>
        <fullName evidence="3">Ovule protein</fullName>
    </submittedName>
</protein>
<dbReference type="AlphaFoldDB" id="A0A0K0CUD9"/>
<evidence type="ECO:0000256" key="1">
    <source>
        <dbReference type="SAM" id="Phobius"/>
    </source>
</evidence>
<keyword evidence="1" id="KW-0812">Transmembrane</keyword>
<proteinExistence type="predicted"/>
<organism evidence="2 3">
    <name type="scientific">Angiostrongylus cantonensis</name>
    <name type="common">Rat lungworm</name>
    <dbReference type="NCBI Taxonomy" id="6313"/>
    <lineage>
        <taxon>Eukaryota</taxon>
        <taxon>Metazoa</taxon>
        <taxon>Ecdysozoa</taxon>
        <taxon>Nematoda</taxon>
        <taxon>Chromadorea</taxon>
        <taxon>Rhabditida</taxon>
        <taxon>Rhabditina</taxon>
        <taxon>Rhabditomorpha</taxon>
        <taxon>Strongyloidea</taxon>
        <taxon>Metastrongylidae</taxon>
        <taxon>Angiostrongylus</taxon>
    </lineage>
</organism>
<evidence type="ECO:0000313" key="2">
    <source>
        <dbReference type="Proteomes" id="UP000035642"/>
    </source>
</evidence>
<feature type="transmembrane region" description="Helical" evidence="1">
    <location>
        <begin position="88"/>
        <end position="109"/>
    </location>
</feature>
<sequence length="118" mass="13129">MKFLFLPNPAVVIKSFSSEMFFLFIHLKSSSSDSLSRISARSVIVRHPHKLFSRNSQVTCCSSGWIFWPSQNVSIACMCLIYEMACQGIVAAVFGWLLHVAAVAVLIWVQLSAVFDGI</sequence>